<comment type="caution">
    <text evidence="3">The sequence shown here is derived from an EMBL/GenBank/DDBJ whole genome shotgun (WGS) entry which is preliminary data.</text>
</comment>
<dbReference type="Pfam" id="PF00144">
    <property type="entry name" value="Beta-lactamase"/>
    <property type="match status" value="1"/>
</dbReference>
<keyword evidence="4" id="KW-1185">Reference proteome</keyword>
<dbReference type="EMBL" id="JAJVCZ030000004">
    <property type="protein sequence ID" value="KAL0260258.1"/>
    <property type="molecule type" value="Genomic_DNA"/>
</dbReference>
<accession>A0ABR3CHZ4</accession>
<evidence type="ECO:0000259" key="1">
    <source>
        <dbReference type="Pfam" id="PF00144"/>
    </source>
</evidence>
<feature type="domain" description="Beta-lactamase-like ARB-00930-like C-terminal" evidence="2">
    <location>
        <begin position="211"/>
        <end position="356"/>
    </location>
</feature>
<evidence type="ECO:0008006" key="5">
    <source>
        <dbReference type="Google" id="ProtNLM"/>
    </source>
</evidence>
<dbReference type="InterPro" id="IPR058664">
    <property type="entry name" value="ARB_00930-like_C"/>
</dbReference>
<dbReference type="GeneID" id="92008028"/>
<dbReference type="InterPro" id="IPR001466">
    <property type="entry name" value="Beta-lactam-related"/>
</dbReference>
<name>A0ABR3CHZ4_9PEZI</name>
<reference evidence="3 4" key="1">
    <citation type="submission" date="2024-02" db="EMBL/GenBank/DDBJ databases">
        <title>De novo assembly and annotation of 12 fungi associated with fruit tree decline syndrome in Ontario, Canada.</title>
        <authorList>
            <person name="Sulman M."/>
            <person name="Ellouze W."/>
            <person name="Ilyukhin E."/>
        </authorList>
    </citation>
    <scope>NUCLEOTIDE SEQUENCE [LARGE SCALE GENOMIC DNA]</scope>
    <source>
        <strain evidence="3 4">FDS-637</strain>
    </source>
</reference>
<protein>
    <recommendedName>
        <fullName evidence="5">Beta-lactamase-related domain-containing protein</fullName>
    </recommendedName>
</protein>
<dbReference type="PANTHER" id="PTHR22935:SF97">
    <property type="entry name" value="BETA-LACTAMASE-RELATED DOMAIN-CONTAINING PROTEIN"/>
    <property type="match status" value="1"/>
</dbReference>
<dbReference type="RefSeq" id="XP_066633287.1">
    <property type="nucleotide sequence ID" value="XM_066775406.1"/>
</dbReference>
<evidence type="ECO:0000313" key="3">
    <source>
        <dbReference type="EMBL" id="KAL0260258.1"/>
    </source>
</evidence>
<dbReference type="Proteomes" id="UP001430584">
    <property type="component" value="Unassembled WGS sequence"/>
</dbReference>
<evidence type="ECO:0000313" key="4">
    <source>
        <dbReference type="Proteomes" id="UP001430584"/>
    </source>
</evidence>
<evidence type="ECO:0000259" key="2">
    <source>
        <dbReference type="Pfam" id="PF26335"/>
    </source>
</evidence>
<dbReference type="InterPro" id="IPR051478">
    <property type="entry name" value="Beta-lactamase-like_AB/R"/>
</dbReference>
<dbReference type="InterPro" id="IPR012338">
    <property type="entry name" value="Beta-lactam/transpept-like"/>
</dbReference>
<sequence length="357" mass="37309">MAGQTTEFLPKFASQPPSYLPDTTPLFSNAAFQLLASAMERTTATPFSSILQTRILTPLGMTRTALLAGASAPHPSGLPTVGEPASLSLLTTPHDLSLAGASILSSTLLSPGTTRRWLSPASATSNLRNAVGRPWEIYHFGLNATDPVVDVYTKTGSIGKYSAYFGVAPDHDVGFSILASDDGESGGVAPDLNAYADVALEALLAVAALGRKQAGALLAGEYYRGADDAGANSSLVLRETGDADPGLAVETFVVDGGDWRARTAALMAVGRPADLDFRLYPTNLRAKAADGGVRVRFQAVYQDKSAPVDQGTPTCVTWMDVGEDGGDVVDGFVFHLDGNGNATAITIPMLGLELQRY</sequence>
<dbReference type="Gene3D" id="3.40.710.10">
    <property type="entry name" value="DD-peptidase/beta-lactamase superfamily"/>
    <property type="match status" value="1"/>
</dbReference>
<proteinExistence type="predicted"/>
<organism evidence="3 4">
    <name type="scientific">Diplodia seriata</name>
    <dbReference type="NCBI Taxonomy" id="420778"/>
    <lineage>
        <taxon>Eukaryota</taxon>
        <taxon>Fungi</taxon>
        <taxon>Dikarya</taxon>
        <taxon>Ascomycota</taxon>
        <taxon>Pezizomycotina</taxon>
        <taxon>Dothideomycetes</taxon>
        <taxon>Dothideomycetes incertae sedis</taxon>
        <taxon>Botryosphaeriales</taxon>
        <taxon>Botryosphaeriaceae</taxon>
        <taxon>Diplodia</taxon>
    </lineage>
</organism>
<dbReference type="PANTHER" id="PTHR22935">
    <property type="entry name" value="PENICILLIN-BINDING PROTEIN"/>
    <property type="match status" value="1"/>
</dbReference>
<feature type="domain" description="Beta-lactamase-related" evidence="1">
    <location>
        <begin position="7"/>
        <end position="194"/>
    </location>
</feature>
<dbReference type="Pfam" id="PF26335">
    <property type="entry name" value="ARB_00930_C"/>
    <property type="match status" value="1"/>
</dbReference>
<dbReference type="SUPFAM" id="SSF56601">
    <property type="entry name" value="beta-lactamase/transpeptidase-like"/>
    <property type="match status" value="1"/>
</dbReference>
<gene>
    <name evidence="3" type="ORF">SLS55_003943</name>
</gene>